<evidence type="ECO:0000313" key="2">
    <source>
        <dbReference type="Proteomes" id="UP000294299"/>
    </source>
</evidence>
<dbReference type="AlphaFoldDB" id="A0A484IAF6"/>
<accession>A0A484IAF6</accession>
<dbReference type="KEGG" id="nfn:NFRAN_2400"/>
<dbReference type="Proteomes" id="UP000294299">
    <property type="component" value="Chromosome NFRAN"/>
</dbReference>
<sequence length="42" mass="5188">MSTNRIKRIMRDLMDYLENIKKARRIQNIHPNTRYRVLKSTI</sequence>
<organism evidence="1 2">
    <name type="scientific">Candidatus Nitrosocosmicus franklandianus</name>
    <dbReference type="NCBI Taxonomy" id="1798806"/>
    <lineage>
        <taxon>Archaea</taxon>
        <taxon>Nitrososphaerota</taxon>
        <taxon>Nitrososphaeria</taxon>
        <taxon>Nitrososphaerales</taxon>
        <taxon>Nitrososphaeraceae</taxon>
        <taxon>Candidatus Nitrosocosmicus</taxon>
    </lineage>
</organism>
<reference evidence="1 2" key="1">
    <citation type="submission" date="2019-02" db="EMBL/GenBank/DDBJ databases">
        <authorList>
            <person name="Lehtovirta-Morley E L."/>
        </authorList>
    </citation>
    <scope>NUCLEOTIDE SEQUENCE [LARGE SCALE GENOMIC DNA]</scope>
    <source>
        <strain evidence="1">NFRAN1</strain>
    </source>
</reference>
<evidence type="ECO:0000313" key="1">
    <source>
        <dbReference type="EMBL" id="VFJ14722.1"/>
    </source>
</evidence>
<name>A0A484IAF6_9ARCH</name>
<dbReference type="EMBL" id="LR216287">
    <property type="protein sequence ID" value="VFJ14722.1"/>
    <property type="molecule type" value="Genomic_DNA"/>
</dbReference>
<protein>
    <submittedName>
        <fullName evidence="1">Uncharacterized protein</fullName>
    </submittedName>
</protein>
<proteinExistence type="predicted"/>
<keyword evidence="2" id="KW-1185">Reference proteome</keyword>
<gene>
    <name evidence="1" type="ORF">NFRAN_2400</name>
</gene>